<dbReference type="EMBL" id="BK015347">
    <property type="protein sequence ID" value="DAE02552.1"/>
    <property type="molecule type" value="Genomic_DNA"/>
</dbReference>
<reference evidence="1" key="1">
    <citation type="journal article" date="2021" name="Proc. Natl. Acad. Sci. U.S.A.">
        <title>A Catalog of Tens of Thousands of Viruses from Human Metagenomes Reveals Hidden Associations with Chronic Diseases.</title>
        <authorList>
            <person name="Tisza M.J."/>
            <person name="Buck C.B."/>
        </authorList>
    </citation>
    <scope>NUCLEOTIDE SEQUENCE</scope>
    <source>
        <strain evidence="1">CtmYS12</strain>
    </source>
</reference>
<evidence type="ECO:0000313" key="1">
    <source>
        <dbReference type="EMBL" id="DAE02552.1"/>
    </source>
</evidence>
<accession>A0A8S5P7B4</accession>
<protein>
    <submittedName>
        <fullName evidence="1">Uncharacterized protein</fullName>
    </submittedName>
</protein>
<sequence>MAVNNVFKKLEVLGQKTNCTISINFYCIGRSRRNVQIDDCETKEHCSFDVNWELSEYEILKIIADAIEGMKARPKCFNCKHYHPDPGFFEICGCDCNNFSKYEDKNKVVTFNEF</sequence>
<organism evidence="1">
    <name type="scientific">Siphoviridae sp. ctmYS12</name>
    <dbReference type="NCBI Taxonomy" id="2825652"/>
    <lineage>
        <taxon>Viruses</taxon>
        <taxon>Duplodnaviria</taxon>
        <taxon>Heunggongvirae</taxon>
        <taxon>Uroviricota</taxon>
        <taxon>Caudoviricetes</taxon>
    </lineage>
</organism>
<proteinExistence type="predicted"/>
<name>A0A8S5P7B4_9CAUD</name>